<evidence type="ECO:0000313" key="2">
    <source>
        <dbReference type="Proteomes" id="UP000187209"/>
    </source>
</evidence>
<keyword evidence="2" id="KW-1185">Reference proteome</keyword>
<reference evidence="1 2" key="1">
    <citation type="submission" date="2016-11" db="EMBL/GenBank/DDBJ databases">
        <title>The macronuclear genome of Stentor coeruleus: a giant cell with tiny introns.</title>
        <authorList>
            <person name="Slabodnick M."/>
            <person name="Ruby J.G."/>
            <person name="Reiff S.B."/>
            <person name="Swart E.C."/>
            <person name="Gosai S."/>
            <person name="Prabakaran S."/>
            <person name="Witkowska E."/>
            <person name="Larue G.E."/>
            <person name="Fisher S."/>
            <person name="Freeman R.M."/>
            <person name="Gunawardena J."/>
            <person name="Chu W."/>
            <person name="Stover N.A."/>
            <person name="Gregory B.D."/>
            <person name="Nowacki M."/>
            <person name="Derisi J."/>
            <person name="Roy S.W."/>
            <person name="Marshall W.F."/>
            <person name="Sood P."/>
        </authorList>
    </citation>
    <scope>NUCLEOTIDE SEQUENCE [LARGE SCALE GENOMIC DNA]</scope>
    <source>
        <strain evidence="1">WM001</strain>
    </source>
</reference>
<accession>A0A1R2CZS7</accession>
<gene>
    <name evidence="1" type="ORF">SteCoe_2388</name>
</gene>
<organism evidence="1 2">
    <name type="scientific">Stentor coeruleus</name>
    <dbReference type="NCBI Taxonomy" id="5963"/>
    <lineage>
        <taxon>Eukaryota</taxon>
        <taxon>Sar</taxon>
        <taxon>Alveolata</taxon>
        <taxon>Ciliophora</taxon>
        <taxon>Postciliodesmatophora</taxon>
        <taxon>Heterotrichea</taxon>
        <taxon>Heterotrichida</taxon>
        <taxon>Stentoridae</taxon>
        <taxon>Stentor</taxon>
    </lineage>
</organism>
<protein>
    <submittedName>
        <fullName evidence="1">Uncharacterized protein</fullName>
    </submittedName>
</protein>
<proteinExistence type="predicted"/>
<dbReference type="Proteomes" id="UP000187209">
    <property type="component" value="Unassembled WGS sequence"/>
</dbReference>
<dbReference type="OrthoDB" id="305484at2759"/>
<dbReference type="AlphaFoldDB" id="A0A1R2CZS7"/>
<dbReference type="EMBL" id="MPUH01000026">
    <property type="protein sequence ID" value="OMJ94480.1"/>
    <property type="molecule type" value="Genomic_DNA"/>
</dbReference>
<evidence type="ECO:0000313" key="1">
    <source>
        <dbReference type="EMBL" id="OMJ94480.1"/>
    </source>
</evidence>
<comment type="caution">
    <text evidence="1">The sequence shown here is derived from an EMBL/GenBank/DDBJ whole genome shotgun (WGS) entry which is preliminary data.</text>
</comment>
<sequence>MESSKKVEIFDVAKRVFKESYHNFLTLWIDSAKPDEIKGLKVINSVIKHKGKKKFRPLNNPTFYIPTNEEEIRQRTMTSFYKNDFCSESHQTPTRPHLLEHQKLSEIKYSEILTREALIYLENWLALKDSQCYLHYMLSCLKGMYSVITIHKPSLITINRQDYEKFKMQPVLKYRQIYNKTPQRETIKPEIRLKDRPQTNSCTPFGNTTGKIFYEPAYYQDRMKRIMKGSGDILKWTYEKNVSSYQDNFMGKTLSNMVAKPFKSSVVVKLLP</sequence>
<name>A0A1R2CZS7_9CILI</name>